<keyword evidence="3" id="KW-1185">Reference proteome</keyword>
<evidence type="ECO:0000313" key="2">
    <source>
        <dbReference type="EMBL" id="GGG44156.1"/>
    </source>
</evidence>
<organism evidence="2 3">
    <name type="scientific">Kocuria dechangensis</name>
    <dbReference type="NCBI Taxonomy" id="1176249"/>
    <lineage>
        <taxon>Bacteria</taxon>
        <taxon>Bacillati</taxon>
        <taxon>Actinomycetota</taxon>
        <taxon>Actinomycetes</taxon>
        <taxon>Micrococcales</taxon>
        <taxon>Micrococcaceae</taxon>
        <taxon>Kocuria</taxon>
    </lineage>
</organism>
<reference evidence="2" key="2">
    <citation type="submission" date="2020-09" db="EMBL/GenBank/DDBJ databases">
        <authorList>
            <person name="Sun Q."/>
            <person name="Zhou Y."/>
        </authorList>
    </citation>
    <scope>NUCLEOTIDE SEQUENCE</scope>
    <source>
        <strain evidence="2">CGMCC 1.12187</strain>
    </source>
</reference>
<sequence length="183" mass="20768">MTPTEGPGSEERELRLHRASSRQGRELLAGGIDRATALDRLRAQAPGFDEDRYETALDEAVAQLGRLRQWSLRRRAQDIAEARQHDVLNAVCALHYINRRYGRQYLADGIGPIEIHRVLGDLWSAEDVDEAIARSEELIQDGWQYAPEPGAYEEQYSELAAAHPGFNLHNINRALDWGHTMNR</sequence>
<name>A0A917GFX2_9MICC</name>
<dbReference type="EMBL" id="BMEQ01000001">
    <property type="protein sequence ID" value="GGG44156.1"/>
    <property type="molecule type" value="Genomic_DNA"/>
</dbReference>
<dbReference type="RefSeq" id="WP_188534058.1">
    <property type="nucleotide sequence ID" value="NZ_BMEQ01000001.1"/>
</dbReference>
<dbReference type="Proteomes" id="UP000638848">
    <property type="component" value="Unassembled WGS sequence"/>
</dbReference>
<evidence type="ECO:0000313" key="3">
    <source>
        <dbReference type="Proteomes" id="UP000638848"/>
    </source>
</evidence>
<evidence type="ECO:0000256" key="1">
    <source>
        <dbReference type="SAM" id="MobiDB-lite"/>
    </source>
</evidence>
<comment type="caution">
    <text evidence="2">The sequence shown here is derived from an EMBL/GenBank/DDBJ whole genome shotgun (WGS) entry which is preliminary data.</text>
</comment>
<gene>
    <name evidence="2" type="ORF">GCM10011374_03100</name>
</gene>
<protein>
    <submittedName>
        <fullName evidence="2">Uncharacterized protein</fullName>
    </submittedName>
</protein>
<dbReference type="AlphaFoldDB" id="A0A917GFX2"/>
<proteinExistence type="predicted"/>
<feature type="region of interest" description="Disordered" evidence="1">
    <location>
        <begin position="1"/>
        <end position="23"/>
    </location>
</feature>
<accession>A0A917GFX2</accession>
<reference evidence="2" key="1">
    <citation type="journal article" date="2014" name="Int. J. Syst. Evol. Microbiol.">
        <title>Complete genome sequence of Corynebacterium casei LMG S-19264T (=DSM 44701T), isolated from a smear-ripened cheese.</title>
        <authorList>
            <consortium name="US DOE Joint Genome Institute (JGI-PGF)"/>
            <person name="Walter F."/>
            <person name="Albersmeier A."/>
            <person name="Kalinowski J."/>
            <person name="Ruckert C."/>
        </authorList>
    </citation>
    <scope>NUCLEOTIDE SEQUENCE</scope>
    <source>
        <strain evidence="2">CGMCC 1.12187</strain>
    </source>
</reference>